<dbReference type="PANTHER" id="PTHR30386">
    <property type="entry name" value="MEMBRANE FUSION SUBUNIT OF EMRAB-TOLC MULTIDRUG EFFLUX PUMP"/>
    <property type="match status" value="1"/>
</dbReference>
<dbReference type="STRING" id="428992.SAMN05216272_103287"/>
<reference evidence="13" key="1">
    <citation type="submission" date="2016-10" db="EMBL/GenBank/DDBJ databases">
        <authorList>
            <person name="Varghese N."/>
            <person name="Submissions S."/>
        </authorList>
    </citation>
    <scope>NUCLEOTIDE SEQUENCE [LARGE SCALE GENOMIC DNA]</scope>
    <source>
        <strain evidence="13">CCM 7469</strain>
    </source>
</reference>
<dbReference type="AlphaFoldDB" id="A0A1G8FJQ1"/>
<dbReference type="GO" id="GO:0015031">
    <property type="term" value="P:protein transport"/>
    <property type="evidence" value="ECO:0007669"/>
    <property type="project" value="InterPro"/>
</dbReference>
<evidence type="ECO:0000313" key="12">
    <source>
        <dbReference type="EMBL" id="SDH82357.1"/>
    </source>
</evidence>
<organism evidence="12 13">
    <name type="scientific">Pseudomonas panipatensis</name>
    <dbReference type="NCBI Taxonomy" id="428992"/>
    <lineage>
        <taxon>Bacteria</taxon>
        <taxon>Pseudomonadati</taxon>
        <taxon>Pseudomonadota</taxon>
        <taxon>Gammaproteobacteria</taxon>
        <taxon>Pseudomonadales</taxon>
        <taxon>Pseudomonadaceae</taxon>
        <taxon>Pseudomonas</taxon>
    </lineage>
</organism>
<keyword evidence="4 9" id="KW-1003">Cell membrane</keyword>
<protein>
    <recommendedName>
        <fullName evidence="9">Membrane fusion protein (MFP) family protein</fullName>
    </recommendedName>
</protein>
<evidence type="ECO:0000256" key="9">
    <source>
        <dbReference type="RuleBase" id="RU365093"/>
    </source>
</evidence>
<comment type="similarity">
    <text evidence="2 9">Belongs to the membrane fusion protein (MFP) (TC 8.A.1) family.</text>
</comment>
<evidence type="ECO:0000256" key="2">
    <source>
        <dbReference type="ARBA" id="ARBA00009477"/>
    </source>
</evidence>
<feature type="domain" description="Multidrug resistance protein MdtA-like barrel-sandwich hybrid" evidence="10">
    <location>
        <begin position="83"/>
        <end position="277"/>
    </location>
</feature>
<feature type="domain" description="AprE-like beta-barrel" evidence="11">
    <location>
        <begin position="294"/>
        <end position="386"/>
    </location>
</feature>
<dbReference type="InterPro" id="IPR058982">
    <property type="entry name" value="Beta-barrel_AprE"/>
</dbReference>
<accession>A0A1G8FJQ1</accession>
<keyword evidence="3 9" id="KW-0813">Transport</keyword>
<dbReference type="EMBL" id="FNDS01000003">
    <property type="protein sequence ID" value="SDH82357.1"/>
    <property type="molecule type" value="Genomic_DNA"/>
</dbReference>
<keyword evidence="6 9" id="KW-0812">Transmembrane</keyword>
<dbReference type="PRINTS" id="PR01490">
    <property type="entry name" value="RTXTOXIND"/>
</dbReference>
<keyword evidence="13" id="KW-1185">Reference proteome</keyword>
<dbReference type="Gene3D" id="2.40.30.170">
    <property type="match status" value="1"/>
</dbReference>
<evidence type="ECO:0000256" key="8">
    <source>
        <dbReference type="ARBA" id="ARBA00023136"/>
    </source>
</evidence>
<keyword evidence="8 9" id="KW-0472">Membrane</keyword>
<evidence type="ECO:0000256" key="5">
    <source>
        <dbReference type="ARBA" id="ARBA00022519"/>
    </source>
</evidence>
<keyword evidence="5 9" id="KW-0997">Cell inner membrane</keyword>
<evidence type="ECO:0000256" key="7">
    <source>
        <dbReference type="ARBA" id="ARBA00022989"/>
    </source>
</evidence>
<evidence type="ECO:0000256" key="6">
    <source>
        <dbReference type="ARBA" id="ARBA00022692"/>
    </source>
</evidence>
<evidence type="ECO:0000259" key="11">
    <source>
        <dbReference type="Pfam" id="PF26002"/>
    </source>
</evidence>
<evidence type="ECO:0000313" key="13">
    <source>
        <dbReference type="Proteomes" id="UP000199636"/>
    </source>
</evidence>
<dbReference type="Proteomes" id="UP000199636">
    <property type="component" value="Unassembled WGS sequence"/>
</dbReference>
<dbReference type="GO" id="GO:0005886">
    <property type="term" value="C:plasma membrane"/>
    <property type="evidence" value="ECO:0007669"/>
    <property type="project" value="UniProtKB-SubCell"/>
</dbReference>
<proteinExistence type="inferred from homology"/>
<evidence type="ECO:0000256" key="1">
    <source>
        <dbReference type="ARBA" id="ARBA00004377"/>
    </source>
</evidence>
<evidence type="ECO:0000259" key="10">
    <source>
        <dbReference type="Pfam" id="PF25917"/>
    </source>
</evidence>
<evidence type="ECO:0000256" key="3">
    <source>
        <dbReference type="ARBA" id="ARBA00022448"/>
    </source>
</evidence>
<evidence type="ECO:0000256" key="4">
    <source>
        <dbReference type="ARBA" id="ARBA00022475"/>
    </source>
</evidence>
<dbReference type="PANTHER" id="PTHR30386:SF26">
    <property type="entry name" value="TRANSPORT PROTEIN COMB"/>
    <property type="match status" value="1"/>
</dbReference>
<gene>
    <name evidence="12" type="ORF">SAMN05216272_103287</name>
</gene>
<keyword evidence="7 9" id="KW-1133">Transmembrane helix</keyword>
<sequence>MQVETKQMSKALAVAAPLAPSRKPDYFTAAKRTPQSSRLIWGVLGGMLVLFTWAYMFKLDEVSTGTGKVIPSSREQVIQSLEGGILTELKVKEGDLVSAGQVLAQLDRTKTESAVGESSSRARAALAMAARLRAEVDGGELKFPPEVYEDADLVKSETALYNSRRDGLQKTLKGINDALALVNKELQMTSRLAEIGAASNVEVLRLQRQANELELKATDTRNQYYVKAREDLSRANGEVEAQQSVTRGRADSLSRLTVTSPVRGIVKDIEVNTVGGVIPPNGRFMIIVPVEDKLLVEARISPRDVAFLHPGLPATVKVSAYDYSIYGGLKGQVVNISPDTIQDDVRRDQYYYRVFVRTETDSLKNKDGKTFPIFPGMVATVDIHTGQKSIWDYLTKPLNRAREALRER</sequence>
<dbReference type="InterPro" id="IPR058625">
    <property type="entry name" value="MdtA-like_BSH"/>
</dbReference>
<dbReference type="Pfam" id="PF25917">
    <property type="entry name" value="BSH_RND"/>
    <property type="match status" value="1"/>
</dbReference>
<name>A0A1G8FJQ1_9PSED</name>
<dbReference type="Pfam" id="PF26002">
    <property type="entry name" value="Beta-barrel_AprE"/>
    <property type="match status" value="1"/>
</dbReference>
<dbReference type="InterPro" id="IPR050739">
    <property type="entry name" value="MFP"/>
</dbReference>
<dbReference type="NCBIfam" id="TIGR01843">
    <property type="entry name" value="type_I_hlyD"/>
    <property type="match status" value="1"/>
</dbReference>
<feature type="transmembrane region" description="Helical" evidence="9">
    <location>
        <begin position="39"/>
        <end position="57"/>
    </location>
</feature>
<comment type="subcellular location">
    <subcellularLocation>
        <location evidence="1 9">Cell inner membrane</location>
        <topology evidence="1 9">Single-pass membrane protein</topology>
    </subcellularLocation>
</comment>
<dbReference type="Gene3D" id="2.40.50.100">
    <property type="match status" value="1"/>
</dbReference>
<dbReference type="InterPro" id="IPR010129">
    <property type="entry name" value="T1SS_HlyD"/>
</dbReference>